<dbReference type="Pfam" id="PF04586">
    <property type="entry name" value="Peptidase_S78"/>
    <property type="match status" value="1"/>
</dbReference>
<keyword evidence="3" id="KW-0378">Hydrolase</keyword>
<dbReference type="InterPro" id="IPR006433">
    <property type="entry name" value="Prohead_protease"/>
</dbReference>
<accession>A0AAU7CTY0</accession>
<evidence type="ECO:0000256" key="4">
    <source>
        <dbReference type="SAM" id="MobiDB-lite"/>
    </source>
</evidence>
<gene>
    <name evidence="6" type="ORF">P4G45_10460</name>
</gene>
<dbReference type="KEGG" id="epl:P4G45_10460"/>
<dbReference type="InterPro" id="IPR054613">
    <property type="entry name" value="Peptidase_S78_dom"/>
</dbReference>
<proteinExistence type="predicted"/>
<feature type="domain" description="Prohead serine protease" evidence="5">
    <location>
        <begin position="24"/>
        <end position="169"/>
    </location>
</feature>
<dbReference type="EMBL" id="CP121194">
    <property type="protein sequence ID" value="XBH08914.1"/>
    <property type="molecule type" value="Genomic_DNA"/>
</dbReference>
<evidence type="ECO:0000313" key="6">
    <source>
        <dbReference type="EMBL" id="XBH08914.1"/>
    </source>
</evidence>
<dbReference type="GO" id="GO:0008233">
    <property type="term" value="F:peptidase activity"/>
    <property type="evidence" value="ECO:0007669"/>
    <property type="project" value="UniProtKB-KW"/>
</dbReference>
<keyword evidence="1" id="KW-1188">Viral release from host cell</keyword>
<evidence type="ECO:0000256" key="3">
    <source>
        <dbReference type="ARBA" id="ARBA00022801"/>
    </source>
</evidence>
<evidence type="ECO:0000259" key="5">
    <source>
        <dbReference type="Pfam" id="PF04586"/>
    </source>
</evidence>
<dbReference type="GO" id="GO:0006508">
    <property type="term" value="P:proteolysis"/>
    <property type="evidence" value="ECO:0007669"/>
    <property type="project" value="UniProtKB-KW"/>
</dbReference>
<dbReference type="NCBIfam" id="TIGR01543">
    <property type="entry name" value="proheadase_HK97"/>
    <property type="match status" value="1"/>
</dbReference>
<protein>
    <submittedName>
        <fullName evidence="6">HK97 family phage prohead protease</fullName>
    </submittedName>
</protein>
<evidence type="ECO:0000256" key="1">
    <source>
        <dbReference type="ARBA" id="ARBA00022612"/>
    </source>
</evidence>
<organism evidence="6">
    <name type="scientific">Edaphobacter paludis</name>
    <dbReference type="NCBI Taxonomy" id="3035702"/>
    <lineage>
        <taxon>Bacteria</taxon>
        <taxon>Pseudomonadati</taxon>
        <taxon>Acidobacteriota</taxon>
        <taxon>Terriglobia</taxon>
        <taxon>Terriglobales</taxon>
        <taxon>Acidobacteriaceae</taxon>
        <taxon>Edaphobacter</taxon>
    </lineage>
</organism>
<feature type="region of interest" description="Disordered" evidence="4">
    <location>
        <begin position="207"/>
        <end position="229"/>
    </location>
</feature>
<keyword evidence="2 6" id="KW-0645">Protease</keyword>
<reference evidence="6" key="1">
    <citation type="submission" date="2023-03" db="EMBL/GenBank/DDBJ databases">
        <title>Edaphobacter sp.</title>
        <authorList>
            <person name="Huber K.J."/>
            <person name="Papendorf J."/>
            <person name="Pilke C."/>
            <person name="Bunk B."/>
            <person name="Sproeer C."/>
            <person name="Pester M."/>
        </authorList>
    </citation>
    <scope>NUCLEOTIDE SEQUENCE</scope>
    <source>
        <strain evidence="6">DSM 109919</strain>
    </source>
</reference>
<name>A0AAU7CTY0_9BACT</name>
<dbReference type="RefSeq" id="WP_348266424.1">
    <property type="nucleotide sequence ID" value="NZ_CP121194.1"/>
</dbReference>
<dbReference type="AlphaFoldDB" id="A0AAU7CTY0"/>
<feature type="compositionally biased region" description="Acidic residues" evidence="4">
    <location>
        <begin position="215"/>
        <end position="224"/>
    </location>
</feature>
<evidence type="ECO:0000256" key="2">
    <source>
        <dbReference type="ARBA" id="ARBA00022670"/>
    </source>
</evidence>
<sequence length="245" mass="26992">MNSKNKQEIRTLPAKELRIAPVAADGTRTLTGRAIVFNQRSQDLGGFQEIVSPGAVTETLSGSPNILLLNNHNTSQPLASVRAGNLQLTTDSKGVSFRCKLDTRISYANDLALSVENGVTQGCSFGFRTLKDSYANENGTLVRTLETIELLELTVTTCPAYLQTQVDVRSCPKELRSLLTRSLDDEDDEDEDGPCDDPDCEACINGDYADCPNRDDDDDDEDEDRSLSKSEVRRLEMRLALAKLR</sequence>